<dbReference type="InterPro" id="IPR036412">
    <property type="entry name" value="HAD-like_sf"/>
</dbReference>
<reference evidence="10" key="1">
    <citation type="submission" date="2018-02" db="EMBL/GenBank/DDBJ databases">
        <authorList>
            <person name="Cohen D.B."/>
            <person name="Kent A.D."/>
        </authorList>
    </citation>
    <scope>NUCLEOTIDE SEQUENCE</scope>
</reference>
<evidence type="ECO:0000256" key="4">
    <source>
        <dbReference type="ARBA" id="ARBA00047761"/>
    </source>
</evidence>
<dbReference type="SUPFAM" id="SSF56784">
    <property type="entry name" value="HAD-like"/>
    <property type="match status" value="1"/>
</dbReference>
<dbReference type="InterPro" id="IPR011947">
    <property type="entry name" value="FCP1_euk"/>
</dbReference>
<dbReference type="NCBIfam" id="TIGR02250">
    <property type="entry name" value="FCP1_euk"/>
    <property type="match status" value="1"/>
</dbReference>
<name>A0A2N9GVG2_FAGSY</name>
<dbReference type="InterPro" id="IPR039189">
    <property type="entry name" value="Fcp1"/>
</dbReference>
<dbReference type="SUPFAM" id="SSF52113">
    <property type="entry name" value="BRCT domain"/>
    <property type="match status" value="1"/>
</dbReference>
<feature type="domain" description="BRCT" evidence="8">
    <location>
        <begin position="301"/>
        <end position="391"/>
    </location>
</feature>
<accession>A0A2N9GVG2</accession>
<dbReference type="SMART" id="SM00577">
    <property type="entry name" value="CPDc"/>
    <property type="match status" value="1"/>
</dbReference>
<dbReference type="EC" id="3.1.3.16" evidence="6"/>
<dbReference type="PANTHER" id="PTHR23081">
    <property type="entry name" value="RNA POLYMERASE II CTD PHOSPHATASE"/>
    <property type="match status" value="1"/>
</dbReference>
<dbReference type="AlphaFoldDB" id="A0A2N9GVG2"/>
<comment type="catalytic activity">
    <reaction evidence="4 6">
        <text>O-phospho-L-seryl-[protein] + H2O = L-seryl-[protein] + phosphate</text>
        <dbReference type="Rhea" id="RHEA:20629"/>
        <dbReference type="Rhea" id="RHEA-COMP:9863"/>
        <dbReference type="Rhea" id="RHEA-COMP:11604"/>
        <dbReference type="ChEBI" id="CHEBI:15377"/>
        <dbReference type="ChEBI" id="CHEBI:29999"/>
        <dbReference type="ChEBI" id="CHEBI:43474"/>
        <dbReference type="ChEBI" id="CHEBI:83421"/>
        <dbReference type="EC" id="3.1.3.16"/>
    </reaction>
</comment>
<dbReference type="GO" id="GO:0008420">
    <property type="term" value="F:RNA polymerase II CTD heptapeptide repeat phosphatase activity"/>
    <property type="evidence" value="ECO:0007669"/>
    <property type="project" value="UniProtKB-UniRule"/>
</dbReference>
<dbReference type="EMBL" id="OIVN01002779">
    <property type="protein sequence ID" value="SPD06357.1"/>
    <property type="molecule type" value="Genomic_DNA"/>
</dbReference>
<dbReference type="CDD" id="cd07521">
    <property type="entry name" value="HAD_FCP1-like"/>
    <property type="match status" value="1"/>
</dbReference>
<dbReference type="PANTHER" id="PTHR23081:SF36">
    <property type="entry name" value="RNA POLYMERASE II SUBUNIT A C-TERMINAL DOMAIN PHOSPHATASE"/>
    <property type="match status" value="1"/>
</dbReference>
<comment type="catalytic activity">
    <reaction evidence="5 6">
        <text>O-phospho-L-threonyl-[protein] + H2O = L-threonyl-[protein] + phosphate</text>
        <dbReference type="Rhea" id="RHEA:47004"/>
        <dbReference type="Rhea" id="RHEA-COMP:11060"/>
        <dbReference type="Rhea" id="RHEA-COMP:11605"/>
        <dbReference type="ChEBI" id="CHEBI:15377"/>
        <dbReference type="ChEBI" id="CHEBI:30013"/>
        <dbReference type="ChEBI" id="CHEBI:43474"/>
        <dbReference type="ChEBI" id="CHEBI:61977"/>
        <dbReference type="EC" id="3.1.3.16"/>
    </reaction>
</comment>
<dbReference type="PROSITE" id="PS50172">
    <property type="entry name" value="BRCT"/>
    <property type="match status" value="1"/>
</dbReference>
<evidence type="ECO:0000313" key="10">
    <source>
        <dbReference type="EMBL" id="SPD06357.1"/>
    </source>
</evidence>
<dbReference type="Gene3D" id="3.40.50.1000">
    <property type="entry name" value="HAD superfamily/HAD-like"/>
    <property type="match status" value="1"/>
</dbReference>
<protein>
    <recommendedName>
        <fullName evidence="6">RNA polymerase II C-terminal domain phosphatase-like</fullName>
        <ecNumber evidence="6">3.1.3.16</ecNumber>
    </recommendedName>
</protein>
<sequence>MKIITEMDFPQDSSDMASSSSSSMGFPQNLTDVASSSSGSMGVPDYHTCAHSRVFRGRCLVCGTKLDRSHGLPFKYIDRNLWLSHKEIAQQRKVQSDKLLNERKLVLLLDLDHTLLHTSAMTRNQKTQEELNSFPDLYSLEPFSGMTKLRPYVHEFLKEASSLFELYIYTMGERHYAMRMAQFLDPENVYFNSRIIAYEDYREDEKTLDLVLKKESMILILDDTKKVWKKHTLNLIHVKKYSYFDSHERSTVSLSSLNTDEDERTGELATILKKLQLIHRLFFNPKSEDDLADRDVKYILVRLTKLQGCNIFFNHIFPPNFDPENSRLWMMAEELGAICSKELCASVTHVVTHLDTRTKESQKGKKFWVNPRWLRACYHALGREAEEEFPIPVPKPKVKDKKLRR</sequence>
<evidence type="ECO:0000256" key="5">
    <source>
        <dbReference type="ARBA" id="ARBA00048336"/>
    </source>
</evidence>
<dbReference type="Pfam" id="PF03031">
    <property type="entry name" value="NIF"/>
    <property type="match status" value="1"/>
</dbReference>
<organism evidence="10">
    <name type="scientific">Fagus sylvatica</name>
    <name type="common">Beechnut</name>
    <dbReference type="NCBI Taxonomy" id="28930"/>
    <lineage>
        <taxon>Eukaryota</taxon>
        <taxon>Viridiplantae</taxon>
        <taxon>Streptophyta</taxon>
        <taxon>Embryophyta</taxon>
        <taxon>Tracheophyta</taxon>
        <taxon>Spermatophyta</taxon>
        <taxon>Magnoliopsida</taxon>
        <taxon>eudicotyledons</taxon>
        <taxon>Gunneridae</taxon>
        <taxon>Pentapetalae</taxon>
        <taxon>rosids</taxon>
        <taxon>fabids</taxon>
        <taxon>Fagales</taxon>
        <taxon>Fagaceae</taxon>
        <taxon>Fagus</taxon>
    </lineage>
</organism>
<dbReference type="InterPro" id="IPR004274">
    <property type="entry name" value="FCP1_dom"/>
</dbReference>
<evidence type="ECO:0000256" key="3">
    <source>
        <dbReference type="ARBA" id="ARBA00023242"/>
    </source>
</evidence>
<keyword evidence="3 6" id="KW-0539">Nucleus</keyword>
<proteinExistence type="predicted"/>
<feature type="compositionally biased region" description="Low complexity" evidence="7">
    <location>
        <begin position="12"/>
        <end position="24"/>
    </location>
</feature>
<gene>
    <name evidence="10" type="ORF">FSB_LOCUS34239</name>
</gene>
<dbReference type="Pfam" id="PF00533">
    <property type="entry name" value="BRCT"/>
    <property type="match status" value="1"/>
</dbReference>
<evidence type="ECO:0000256" key="2">
    <source>
        <dbReference type="ARBA" id="ARBA00022801"/>
    </source>
</evidence>
<dbReference type="InterPro" id="IPR023214">
    <property type="entry name" value="HAD_sf"/>
</dbReference>
<evidence type="ECO:0000259" key="9">
    <source>
        <dbReference type="PROSITE" id="PS50969"/>
    </source>
</evidence>
<evidence type="ECO:0000256" key="6">
    <source>
        <dbReference type="RuleBase" id="RU366066"/>
    </source>
</evidence>
<dbReference type="PROSITE" id="PS50969">
    <property type="entry name" value="FCP1"/>
    <property type="match status" value="1"/>
</dbReference>
<evidence type="ECO:0000256" key="1">
    <source>
        <dbReference type="ARBA" id="ARBA00004123"/>
    </source>
</evidence>
<comment type="function">
    <text evidence="6">This promotes the activity of RNA polymerase II.</text>
</comment>
<comment type="subcellular location">
    <subcellularLocation>
        <location evidence="1 6">Nucleus</location>
    </subcellularLocation>
</comment>
<dbReference type="InterPro" id="IPR001357">
    <property type="entry name" value="BRCT_dom"/>
</dbReference>
<feature type="domain" description="FCP1 homology" evidence="9">
    <location>
        <begin position="100"/>
        <end position="261"/>
    </location>
</feature>
<evidence type="ECO:0000259" key="8">
    <source>
        <dbReference type="PROSITE" id="PS50172"/>
    </source>
</evidence>
<evidence type="ECO:0000256" key="7">
    <source>
        <dbReference type="SAM" id="MobiDB-lite"/>
    </source>
</evidence>
<dbReference type="GO" id="GO:0005634">
    <property type="term" value="C:nucleus"/>
    <property type="evidence" value="ECO:0007669"/>
    <property type="project" value="UniProtKB-SubCell"/>
</dbReference>
<dbReference type="InterPro" id="IPR036420">
    <property type="entry name" value="BRCT_dom_sf"/>
</dbReference>
<feature type="region of interest" description="Disordered" evidence="7">
    <location>
        <begin position="1"/>
        <end position="28"/>
    </location>
</feature>
<dbReference type="Gene3D" id="3.40.50.10190">
    <property type="entry name" value="BRCT domain"/>
    <property type="match status" value="1"/>
</dbReference>
<dbReference type="CDD" id="cd17729">
    <property type="entry name" value="BRCT_CTDP1"/>
    <property type="match status" value="1"/>
</dbReference>
<keyword evidence="2 6" id="KW-0378">Hydrolase</keyword>